<dbReference type="EMBL" id="CM018031">
    <property type="protein sequence ID" value="KAA8550858.1"/>
    <property type="molecule type" value="Genomic_DNA"/>
</dbReference>
<dbReference type="Pfam" id="PF08799">
    <property type="entry name" value="PRP4"/>
    <property type="match status" value="1"/>
</dbReference>
<dbReference type="Proteomes" id="UP000325577">
    <property type="component" value="Linkage Group LG0"/>
</dbReference>
<feature type="compositionally biased region" description="Basic and acidic residues" evidence="4">
    <location>
        <begin position="168"/>
        <end position="177"/>
    </location>
</feature>
<dbReference type="PANTHER" id="PTHR31739">
    <property type="entry name" value="ENT-COPALYL DIPHOSPHATE SYNTHASE, CHLOROPLASTIC"/>
    <property type="match status" value="1"/>
</dbReference>
<dbReference type="InterPro" id="IPR050148">
    <property type="entry name" value="Terpene_synthase-like"/>
</dbReference>
<dbReference type="InterPro" id="IPR014906">
    <property type="entry name" value="PRP4-like"/>
</dbReference>
<evidence type="ECO:0000256" key="3">
    <source>
        <dbReference type="ARBA" id="ARBA00022842"/>
    </source>
</evidence>
<dbReference type="InterPro" id="IPR001906">
    <property type="entry name" value="Terpene_synth_N"/>
</dbReference>
<dbReference type="GO" id="GO:0009686">
    <property type="term" value="P:gibberellin biosynthetic process"/>
    <property type="evidence" value="ECO:0007669"/>
    <property type="project" value="TreeGrafter"/>
</dbReference>
<evidence type="ECO:0000313" key="7">
    <source>
        <dbReference type="Proteomes" id="UP000325577"/>
    </source>
</evidence>
<evidence type="ECO:0000256" key="2">
    <source>
        <dbReference type="ARBA" id="ARBA00022723"/>
    </source>
</evidence>
<proteinExistence type="predicted"/>
<dbReference type="Gene3D" id="4.10.280.110">
    <property type="entry name" value="Pre-mRNA processing factor 4 domain"/>
    <property type="match status" value="1"/>
</dbReference>
<dbReference type="Gene3D" id="1.50.10.160">
    <property type="match status" value="1"/>
</dbReference>
<feature type="domain" description="Pre-mRNA processing factor 4 (PRP4)-like" evidence="5">
    <location>
        <begin position="228"/>
        <end position="280"/>
    </location>
</feature>
<keyword evidence="7" id="KW-1185">Reference proteome</keyword>
<dbReference type="Pfam" id="PF01397">
    <property type="entry name" value="Terpene_synth"/>
    <property type="match status" value="1"/>
</dbReference>
<dbReference type="SFLD" id="SFLDG01014">
    <property type="entry name" value="Terpene_Cyclase_Like_1_N-term"/>
    <property type="match status" value="1"/>
</dbReference>
<dbReference type="InterPro" id="IPR008949">
    <property type="entry name" value="Isoprenoid_synthase_dom_sf"/>
</dbReference>
<sequence length="1046" mass="119334">MTQRVIVSKNQLIMSRDVAFDEMAAWKWDGDSSSAPKSFEILEPATFHGNSHPSASQNTSSSSSPATSLSRLLGSSSSDEVSSESESPPRKQSFDKITAWNDSITTSSVNHAILSTQLSQVRNIILKEEMLKKRQSLAENVGGRKFFKRSEIEQKRIQRLREEEKRELEAKAVREKQQQQQNQQQNSPLKSSSNPNSNTEIPKSMAESATPSSSKALTDEQKIDELNLPKQEVIRRLRFLKQPVTLFGEDDEARLDRLKYVLKAGIFEVDDSDMTEGQTDDFLRVIVELKKRQKTGIMSDRKRKVTEEWVNLGIHLHCKAVSRPDIGEYTDLFQNGLSVIKWNEIVEDGIEGEALEESASKKIKEHVQSIRSMLNAMDDGEISVSAYDTAWVALVEDIHGKGTPQFPSSLQWIANNQLHDGSWGDGSIFSAHDRIINTLACVIALKSWNMHPDKREKGMLFIKENICKLGDETAEHMPVGFEVAFPSLIEIARKLDIEVPDDSQVLQEIYAKRNLKLTRIPKDIMHIVPTTLLHSLEGMPDLDWEKLLKLQCPDGSFLFSPSSTAFALMQTKDDNCLRYLNKAVEIFNGGVPTVYPVDLFEHIWAVDRLERLGISRYWTEEGICWARKSRVHDIDDTAMGFRLLRLHGHEVSADVFGHFEKGGEFFCFAGQSTQAVTGMFNLYRASQVLFPGEKILEDAKMFSAKFLREKQANNELFDKWIITKDLPGEVGLALEVPWYASLPRVETRFYLEQYGGEDDVWIGKTLYRMSYVNNNTYLELAKLDYNNCQALHQLEWNIIQNQTSLLFKYYMAAASIFEPERSKERLAWAKTSVLVETILSYFGTEEIYGEQRTDFIRQFRNYLHNGRYRTGRGLVGTLLGTLDQFSLDALVAYGRDIRHHLRHAWEKWMTTWYEGGDGHQGEAELLVRTLNICAGRRVSEGQLSHPQYRRLLDITNTVCHQLRNFQNDEVCSIDRGNVNTGGITTIEIESNMQELVQIVLCVSTDGMDPDIKQTFLTVAKSFYYGAYCTPETIYFHIEKVLFEKVV</sequence>
<keyword evidence="3" id="KW-0460">Magnesium</keyword>
<dbReference type="GO" id="GO:0000287">
    <property type="term" value="F:magnesium ion binding"/>
    <property type="evidence" value="ECO:0007669"/>
    <property type="project" value="TreeGrafter"/>
</dbReference>
<dbReference type="SFLD" id="SFLDG01605">
    <property type="entry name" value="Terpene_Cyclase_Like_1_N-term"/>
    <property type="match status" value="1"/>
</dbReference>
<evidence type="ECO:0000256" key="1">
    <source>
        <dbReference type="ARBA" id="ARBA00001946"/>
    </source>
</evidence>
<comment type="cofactor">
    <cofactor evidence="1">
        <name>Mg(2+)</name>
        <dbReference type="ChEBI" id="CHEBI:18420"/>
    </cofactor>
</comment>
<dbReference type="SUPFAM" id="SSF48239">
    <property type="entry name" value="Terpenoid cyclases/Protein prenyltransferases"/>
    <property type="match status" value="2"/>
</dbReference>
<dbReference type="FunFam" id="4.10.280.110:FF:000005">
    <property type="entry name" value="Pre-mRNA-splicing factor 18"/>
    <property type="match status" value="1"/>
</dbReference>
<reference evidence="6 7" key="1">
    <citation type="submission" date="2019-09" db="EMBL/GenBank/DDBJ databases">
        <title>A chromosome-level genome assembly of the Chinese tupelo Nyssa sinensis.</title>
        <authorList>
            <person name="Yang X."/>
            <person name="Kang M."/>
            <person name="Yang Y."/>
            <person name="Xiong H."/>
            <person name="Wang M."/>
            <person name="Zhang Z."/>
            <person name="Wang Z."/>
            <person name="Wu H."/>
            <person name="Ma T."/>
            <person name="Liu J."/>
            <person name="Xi Z."/>
        </authorList>
    </citation>
    <scope>NUCLEOTIDE SEQUENCE [LARGE SCALE GENOMIC DNA]</scope>
    <source>
        <strain evidence="6">J267</strain>
        <tissue evidence="6">Leaf</tissue>
    </source>
</reference>
<dbReference type="SMART" id="SM00500">
    <property type="entry name" value="SFM"/>
    <property type="match status" value="1"/>
</dbReference>
<gene>
    <name evidence="6" type="ORF">F0562_002542</name>
</gene>
<dbReference type="OrthoDB" id="2343925at2759"/>
<evidence type="ECO:0000313" key="6">
    <source>
        <dbReference type="EMBL" id="KAA8550858.1"/>
    </source>
</evidence>
<dbReference type="GO" id="GO:0009507">
    <property type="term" value="C:chloroplast"/>
    <property type="evidence" value="ECO:0007669"/>
    <property type="project" value="TreeGrafter"/>
</dbReference>
<dbReference type="FunFam" id="1.50.10.130:FF:000002">
    <property type="entry name" value="Ent-copalyl diphosphate synthase, chloroplastic"/>
    <property type="match status" value="1"/>
</dbReference>
<evidence type="ECO:0000256" key="4">
    <source>
        <dbReference type="SAM" id="MobiDB-lite"/>
    </source>
</evidence>
<feature type="region of interest" description="Disordered" evidence="4">
    <location>
        <begin position="45"/>
        <end position="94"/>
    </location>
</feature>
<evidence type="ECO:0000259" key="5">
    <source>
        <dbReference type="SMART" id="SM00500"/>
    </source>
</evidence>
<name>A0A5J5C6A6_9ASTE</name>
<dbReference type="InterPro" id="IPR036285">
    <property type="entry name" value="PRP4-like_sf"/>
</dbReference>
<dbReference type="AlphaFoldDB" id="A0A5J5C6A6"/>
<dbReference type="InterPro" id="IPR008930">
    <property type="entry name" value="Terpenoid_cyclase/PrenylTrfase"/>
</dbReference>
<dbReference type="Gene3D" id="1.50.10.130">
    <property type="entry name" value="Terpene synthase, N-terminal domain"/>
    <property type="match status" value="1"/>
</dbReference>
<feature type="compositionally biased region" description="Low complexity" evidence="4">
    <location>
        <begin position="50"/>
        <end position="86"/>
    </location>
</feature>
<dbReference type="SUPFAM" id="SSF158230">
    <property type="entry name" value="PRP4-like"/>
    <property type="match status" value="1"/>
</dbReference>
<keyword evidence="2" id="KW-0479">Metal-binding</keyword>
<accession>A0A5J5C6A6</accession>
<feature type="compositionally biased region" description="Low complexity" evidence="4">
    <location>
        <begin position="178"/>
        <end position="198"/>
    </location>
</feature>
<feature type="region of interest" description="Disordered" evidence="4">
    <location>
        <begin position="168"/>
        <end position="222"/>
    </location>
</feature>
<protein>
    <recommendedName>
        <fullName evidence="5">Pre-mRNA processing factor 4 (PRP4)-like domain-containing protein</fullName>
    </recommendedName>
</protein>
<dbReference type="Gene3D" id="1.10.600.10">
    <property type="entry name" value="Farnesyl Diphosphate Synthase"/>
    <property type="match status" value="1"/>
</dbReference>
<feature type="compositionally biased region" description="Polar residues" evidence="4">
    <location>
        <begin position="207"/>
        <end position="216"/>
    </location>
</feature>
<dbReference type="InterPro" id="IPR036965">
    <property type="entry name" value="Terpene_synth_N_sf"/>
</dbReference>
<dbReference type="GO" id="GO:0010333">
    <property type="term" value="F:terpene synthase activity"/>
    <property type="evidence" value="ECO:0007669"/>
    <property type="project" value="InterPro"/>
</dbReference>
<dbReference type="SUPFAM" id="SSF48576">
    <property type="entry name" value="Terpenoid synthases"/>
    <property type="match status" value="1"/>
</dbReference>
<dbReference type="FunFam" id="1.50.10.160:FF:000001">
    <property type="entry name" value="Ent-copalyl diphosphate synthase"/>
    <property type="match status" value="1"/>
</dbReference>
<dbReference type="PANTHER" id="PTHR31739:SF4">
    <property type="entry name" value="ENT-COPALYL DIPHOSPHATE SYNTHASE, CHLOROPLASTIC"/>
    <property type="match status" value="1"/>
</dbReference>
<organism evidence="6 7">
    <name type="scientific">Nyssa sinensis</name>
    <dbReference type="NCBI Taxonomy" id="561372"/>
    <lineage>
        <taxon>Eukaryota</taxon>
        <taxon>Viridiplantae</taxon>
        <taxon>Streptophyta</taxon>
        <taxon>Embryophyta</taxon>
        <taxon>Tracheophyta</taxon>
        <taxon>Spermatophyta</taxon>
        <taxon>Magnoliopsida</taxon>
        <taxon>eudicotyledons</taxon>
        <taxon>Gunneridae</taxon>
        <taxon>Pentapetalae</taxon>
        <taxon>asterids</taxon>
        <taxon>Cornales</taxon>
        <taxon>Nyssaceae</taxon>
        <taxon>Nyssa</taxon>
    </lineage>
</organism>